<reference evidence="2" key="1">
    <citation type="journal article" date="2023" name="G3 (Bethesda)">
        <title>Genome assembly and association tests identify interacting loci associated with vigor, precocity, and sex in interspecific pistachio rootstocks.</title>
        <authorList>
            <person name="Palmer W."/>
            <person name="Jacygrad E."/>
            <person name="Sagayaradj S."/>
            <person name="Cavanaugh K."/>
            <person name="Han R."/>
            <person name="Bertier L."/>
            <person name="Beede B."/>
            <person name="Kafkas S."/>
            <person name="Golino D."/>
            <person name="Preece J."/>
            <person name="Michelmore R."/>
        </authorList>
    </citation>
    <scope>NUCLEOTIDE SEQUENCE [LARGE SCALE GENOMIC DNA]</scope>
</reference>
<proteinExistence type="predicted"/>
<evidence type="ECO:0000313" key="1">
    <source>
        <dbReference type="EMBL" id="KAJ0024096.1"/>
    </source>
</evidence>
<comment type="caution">
    <text evidence="1">The sequence shown here is derived from an EMBL/GenBank/DDBJ whole genome shotgun (WGS) entry which is preliminary data.</text>
</comment>
<organism evidence="1 2">
    <name type="scientific">Pistacia integerrima</name>
    <dbReference type="NCBI Taxonomy" id="434235"/>
    <lineage>
        <taxon>Eukaryota</taxon>
        <taxon>Viridiplantae</taxon>
        <taxon>Streptophyta</taxon>
        <taxon>Embryophyta</taxon>
        <taxon>Tracheophyta</taxon>
        <taxon>Spermatophyta</taxon>
        <taxon>Magnoliopsida</taxon>
        <taxon>eudicotyledons</taxon>
        <taxon>Gunneridae</taxon>
        <taxon>Pentapetalae</taxon>
        <taxon>rosids</taxon>
        <taxon>malvids</taxon>
        <taxon>Sapindales</taxon>
        <taxon>Anacardiaceae</taxon>
        <taxon>Pistacia</taxon>
    </lineage>
</organism>
<dbReference type="EMBL" id="CM047745">
    <property type="protein sequence ID" value="KAJ0024096.1"/>
    <property type="molecule type" value="Genomic_DNA"/>
</dbReference>
<evidence type="ECO:0000313" key="2">
    <source>
        <dbReference type="Proteomes" id="UP001163603"/>
    </source>
</evidence>
<protein>
    <submittedName>
        <fullName evidence="1">Uncharacterized protein</fullName>
    </submittedName>
</protein>
<accession>A0ACC0XRI1</accession>
<dbReference type="Proteomes" id="UP001163603">
    <property type="component" value="Chromosome 10"/>
</dbReference>
<name>A0ACC0XRI1_9ROSI</name>
<gene>
    <name evidence="1" type="ORF">Pint_08396</name>
</gene>
<sequence length="201" mass="22713">MSSIGSTARIMYYTEGHIRSCQDFRTSVVSHPAHVSVIPRHKNKYDFQRKQSLRSFSTVRTMVVYSSVQPGSSPPDSSPGSWKMWLLGIAISTILPFWTNKWGPFKIFEKRIEAVVEKVEDVAEFVEKVAEEVEKVAEDISDDMPAGKLKDAVDFIEKVAETTAEDAHLVDEFIDKVQDVEKQVETAIDEAIDEADEKTKK</sequence>
<keyword evidence="2" id="KW-1185">Reference proteome</keyword>